<dbReference type="EMBL" id="JAGKLY010000001">
    <property type="protein sequence ID" value="MBQ0267157.1"/>
    <property type="molecule type" value="Genomic_DNA"/>
</dbReference>
<name>A0A8I2D951_9GAMM</name>
<gene>
    <name evidence="2" type="ORF">J7T18_02460</name>
</gene>
<dbReference type="Proteomes" id="UP000674270">
    <property type="component" value="Unassembled WGS sequence"/>
</dbReference>
<comment type="caution">
    <text evidence="2">The sequence shown here is derived from an EMBL/GenBank/DDBJ whole genome shotgun (WGS) entry which is preliminary data.</text>
</comment>
<protein>
    <submittedName>
        <fullName evidence="2">Uncharacterized protein</fullName>
    </submittedName>
</protein>
<proteinExistence type="predicted"/>
<evidence type="ECO:0000313" key="2">
    <source>
        <dbReference type="EMBL" id="MBQ0267157.1"/>
    </source>
</evidence>
<accession>A0A8I2D951</accession>
<feature type="compositionally biased region" description="Basic and acidic residues" evidence="1">
    <location>
        <begin position="321"/>
        <end position="363"/>
    </location>
</feature>
<dbReference type="RefSeq" id="WP_181468556.1">
    <property type="nucleotide sequence ID" value="NZ_JAGKLY010000001.1"/>
</dbReference>
<dbReference type="AlphaFoldDB" id="A0A8I2D951"/>
<reference evidence="2" key="1">
    <citation type="submission" date="2021-03" db="EMBL/GenBank/DDBJ databases">
        <authorList>
            <person name="Stanton E."/>
        </authorList>
    </citation>
    <scope>NUCLEOTIDE SEQUENCE</scope>
    <source>
        <strain evidence="2">2020EL-00113</strain>
    </source>
</reference>
<organism evidence="2 3">
    <name type="scientific">Providencia huaxiensis</name>
    <dbReference type="NCBI Taxonomy" id="2027290"/>
    <lineage>
        <taxon>Bacteria</taxon>
        <taxon>Pseudomonadati</taxon>
        <taxon>Pseudomonadota</taxon>
        <taxon>Gammaproteobacteria</taxon>
        <taxon>Enterobacterales</taxon>
        <taxon>Morganellaceae</taxon>
        <taxon>Providencia</taxon>
    </lineage>
</organism>
<sequence>MTTFICVFEPTTEARTNNGAVSLTIALNAANAKIAAATAMIKLSEVFPDSMDNFNVDEPIICEDAVGSPRPALDQFDEKFAVENEFDGEKWHPIKYKEFKKLATKPRVAALLMFGKTQITDKEYTSTLKYLNESEEEPKIRHIATGLAEITKVSLMDADETMEIAQAVYEYADDNVTIEEATALGESWLKDEPKVETVEIEMTPEEPILKRDYAMIDTEIALALIGGVDFDAIRSADIRKAKELISNDDKSWKRLSMDLRTFPSVLDIPRENIFALVTEAREKPELFDDANARKAFIDSKLGTNSPKVTSLGSGRFAVDNLDAKPANDETTKEEAEPVKPEKQKRSSKKKDSPAKTEKEPVKEVVVETEQAQAPVVNHPVEPVVEIANVQQDDFQHRASVLDEVLNKGDNDNLSIWKRVQRTDARFTKPLEGMGFVGTSINSTYMFMRATEIFGPIGEGWGYEVIEEKLIDGKPLVEPVLDERNKQVATRFLRDGDGSLFCEQNHSIKIRFWYIIECETRGEFESYGATPYRYQTQYGMKVDGEAIKKSLTDAIKKALSMLGFSSDVFMGMHDNPEYVASNKLEYEIKAATDNAEDITRIRKELDEKFTKHTETMRSAVTQNELRGIASTLTREIATHAKLAKERGDSEYEKYLNGRLRRLKEIENECLDQLKQKEEAI</sequence>
<evidence type="ECO:0000256" key="1">
    <source>
        <dbReference type="SAM" id="MobiDB-lite"/>
    </source>
</evidence>
<feature type="region of interest" description="Disordered" evidence="1">
    <location>
        <begin position="319"/>
        <end position="363"/>
    </location>
</feature>
<evidence type="ECO:0000313" key="3">
    <source>
        <dbReference type="Proteomes" id="UP000674270"/>
    </source>
</evidence>